<dbReference type="Proteomes" id="UP001142810">
    <property type="component" value="Unassembled WGS sequence"/>
</dbReference>
<evidence type="ECO:0000256" key="4">
    <source>
        <dbReference type="ARBA" id="ARBA00023049"/>
    </source>
</evidence>
<evidence type="ECO:0000313" key="6">
    <source>
        <dbReference type="Proteomes" id="UP001142810"/>
    </source>
</evidence>
<dbReference type="RefSeq" id="WP_265618491.1">
    <property type="nucleotide sequence ID" value="NZ_JAPFRD010000012.1"/>
</dbReference>
<evidence type="ECO:0000313" key="5">
    <source>
        <dbReference type="EMBL" id="MCW8109650.1"/>
    </source>
</evidence>
<protein>
    <submittedName>
        <fullName evidence="5">Flavohemoglobin expression-modulating QEGLA motif protein</fullName>
    </submittedName>
</protein>
<reference evidence="5" key="1">
    <citation type="submission" date="2022-11" db="EMBL/GenBank/DDBJ databases">
        <title>Alteromonas sp. nov., isolated from sea water of the Qingdao.</title>
        <authorList>
            <person name="Wang Q."/>
        </authorList>
    </citation>
    <scope>NUCLEOTIDE SEQUENCE</scope>
    <source>
        <strain evidence="5">ASW11-7</strain>
    </source>
</reference>
<organism evidence="5 6">
    <name type="scientific">Alteromonas aquimaris</name>
    <dbReference type="NCBI Taxonomy" id="2998417"/>
    <lineage>
        <taxon>Bacteria</taxon>
        <taxon>Pseudomonadati</taxon>
        <taxon>Pseudomonadota</taxon>
        <taxon>Gammaproteobacteria</taxon>
        <taxon>Alteromonadales</taxon>
        <taxon>Alteromonadaceae</taxon>
        <taxon>Alteromonas/Salinimonas group</taxon>
        <taxon>Alteromonas</taxon>
    </lineage>
</organism>
<name>A0ABT3PAT0_9ALTE</name>
<comment type="cofactor">
    <cofactor evidence="1">
        <name>Zn(2+)</name>
        <dbReference type="ChEBI" id="CHEBI:29105"/>
    </cofactor>
</comment>
<keyword evidence="2" id="KW-0645">Protease</keyword>
<evidence type="ECO:0000256" key="3">
    <source>
        <dbReference type="ARBA" id="ARBA00022801"/>
    </source>
</evidence>
<dbReference type="InterPro" id="IPR012548">
    <property type="entry name" value="MATCAP"/>
</dbReference>
<dbReference type="PANTHER" id="PTHR31817">
    <property type="match status" value="1"/>
</dbReference>
<dbReference type="SMART" id="SM01154">
    <property type="entry name" value="DUF1704"/>
    <property type="match status" value="1"/>
</dbReference>
<evidence type="ECO:0000256" key="1">
    <source>
        <dbReference type="ARBA" id="ARBA00001947"/>
    </source>
</evidence>
<dbReference type="EMBL" id="JAPFRD010000012">
    <property type="protein sequence ID" value="MCW8109650.1"/>
    <property type="molecule type" value="Genomic_DNA"/>
</dbReference>
<sequence length="373" mass="42491">MDKQVYTFDAALYDELKGINILQAVAPLNYRQEKAAFLDSNYRYTPRFNYAKTEVDVFSRKRALYNLPLESLTHPTLITLYQQVIHSYADKLDQFLAVGTPDFLYDSMRYYGEPSVKDIRNAHFILHLPDEPEENETEYDSAGISKWLTAFAENAGYDYDIVLDNTMIANAMVSDIKVKVNQSARIKETELKALAHHELGVHLATTLNAKQQPLKIMTLGSPVNTTTQEGLAILCEYLSGNLTLSRLKVLAMRVLAVASLIKDKHFNETFLLLKEQYHVPDEQAFTITARVYRGGGFTKDYLYLQGFRQMLNAYEQRQDFHHLLCGKASLEQLDLISEMVNEGYLIAPKFISPAIKQPAQLSEVDKFIAHAIK</sequence>
<accession>A0ABT3PAT0</accession>
<proteinExistence type="predicted"/>
<dbReference type="NCBIfam" id="TIGR02421">
    <property type="entry name" value="QEGLA"/>
    <property type="match status" value="1"/>
</dbReference>
<keyword evidence="4" id="KW-0482">Metalloprotease</keyword>
<gene>
    <name evidence="5" type="ORF">OPS25_14160</name>
</gene>
<comment type="caution">
    <text evidence="5">The sequence shown here is derived from an EMBL/GenBank/DDBJ whole genome shotgun (WGS) entry which is preliminary data.</text>
</comment>
<dbReference type="PANTHER" id="PTHR31817:SF0">
    <property type="entry name" value="CHROMOSOME UNDETERMINED SCAFFOLD_67, WHOLE GENOME SHOTGUN SEQUENCE"/>
    <property type="match status" value="1"/>
</dbReference>
<dbReference type="InterPro" id="IPR012656">
    <property type="entry name" value="CHP02421_QEGLA"/>
</dbReference>
<keyword evidence="3" id="KW-0378">Hydrolase</keyword>
<dbReference type="Pfam" id="PF08014">
    <property type="entry name" value="MATCAP"/>
    <property type="match status" value="1"/>
</dbReference>
<evidence type="ECO:0000256" key="2">
    <source>
        <dbReference type="ARBA" id="ARBA00022670"/>
    </source>
</evidence>
<keyword evidence="6" id="KW-1185">Reference proteome</keyword>